<accession>A0ABQ9HS65</accession>
<evidence type="ECO:0000313" key="1">
    <source>
        <dbReference type="EMBL" id="KAJ8887221.1"/>
    </source>
</evidence>
<sequence>MLVNTESSLMKHVSFRMVCTTATTATLRLKKPHVPLSYQEWFSVDHDGASVPLHNAHGMHNYQGHVAWPARSLDLSKSTLRDAIWHCTRLCGKNNSCLQCDPNQSLFAPLLFVGELFFAD</sequence>
<gene>
    <name evidence="1" type="ORF">PR048_013436</name>
</gene>
<name>A0ABQ9HS65_9NEOP</name>
<comment type="caution">
    <text evidence="1">The sequence shown here is derived from an EMBL/GenBank/DDBJ whole genome shotgun (WGS) entry which is preliminary data.</text>
</comment>
<reference evidence="1 2" key="1">
    <citation type="submission" date="2023-02" db="EMBL/GenBank/DDBJ databases">
        <title>LHISI_Scaffold_Assembly.</title>
        <authorList>
            <person name="Stuart O.P."/>
            <person name="Cleave R."/>
            <person name="Magrath M.J.L."/>
            <person name="Mikheyev A.S."/>
        </authorList>
    </citation>
    <scope>NUCLEOTIDE SEQUENCE [LARGE SCALE GENOMIC DNA]</scope>
    <source>
        <strain evidence="1">Daus_M_001</strain>
        <tissue evidence="1">Leg muscle</tissue>
    </source>
</reference>
<organism evidence="1 2">
    <name type="scientific">Dryococelus australis</name>
    <dbReference type="NCBI Taxonomy" id="614101"/>
    <lineage>
        <taxon>Eukaryota</taxon>
        <taxon>Metazoa</taxon>
        <taxon>Ecdysozoa</taxon>
        <taxon>Arthropoda</taxon>
        <taxon>Hexapoda</taxon>
        <taxon>Insecta</taxon>
        <taxon>Pterygota</taxon>
        <taxon>Neoptera</taxon>
        <taxon>Polyneoptera</taxon>
        <taxon>Phasmatodea</taxon>
        <taxon>Verophasmatodea</taxon>
        <taxon>Anareolatae</taxon>
        <taxon>Phasmatidae</taxon>
        <taxon>Eurycanthinae</taxon>
        <taxon>Dryococelus</taxon>
    </lineage>
</organism>
<evidence type="ECO:0000313" key="2">
    <source>
        <dbReference type="Proteomes" id="UP001159363"/>
    </source>
</evidence>
<proteinExistence type="predicted"/>
<dbReference type="EMBL" id="JARBHB010000004">
    <property type="protein sequence ID" value="KAJ8887221.1"/>
    <property type="molecule type" value="Genomic_DNA"/>
</dbReference>
<keyword evidence="2" id="KW-1185">Reference proteome</keyword>
<dbReference type="Proteomes" id="UP001159363">
    <property type="component" value="Chromosome X"/>
</dbReference>
<protein>
    <submittedName>
        <fullName evidence="1">Uncharacterized protein</fullName>
    </submittedName>
</protein>